<dbReference type="SUPFAM" id="SSF53098">
    <property type="entry name" value="Ribonuclease H-like"/>
    <property type="match status" value="1"/>
</dbReference>
<dbReference type="InterPro" id="IPR012337">
    <property type="entry name" value="RNaseH-like_sf"/>
</dbReference>
<proteinExistence type="predicted"/>
<name>A0A0D7AVU9_9AGAR</name>
<dbReference type="InterPro" id="IPR052035">
    <property type="entry name" value="ZnF_BED_domain_contain"/>
</dbReference>
<evidence type="ECO:0000256" key="3">
    <source>
        <dbReference type="ARBA" id="ARBA00022771"/>
    </source>
</evidence>
<dbReference type="AlphaFoldDB" id="A0A0D7AVU9"/>
<dbReference type="Proteomes" id="UP000054007">
    <property type="component" value="Unassembled WGS sequence"/>
</dbReference>
<evidence type="ECO:0000256" key="4">
    <source>
        <dbReference type="ARBA" id="ARBA00022833"/>
    </source>
</evidence>
<dbReference type="GO" id="GO:0005634">
    <property type="term" value="C:nucleus"/>
    <property type="evidence" value="ECO:0007669"/>
    <property type="project" value="UniProtKB-SubCell"/>
</dbReference>
<dbReference type="STRING" id="1314674.A0A0D7AVU9"/>
<organism evidence="6 7">
    <name type="scientific">Cylindrobasidium torrendii FP15055 ss-10</name>
    <dbReference type="NCBI Taxonomy" id="1314674"/>
    <lineage>
        <taxon>Eukaryota</taxon>
        <taxon>Fungi</taxon>
        <taxon>Dikarya</taxon>
        <taxon>Basidiomycota</taxon>
        <taxon>Agaricomycotina</taxon>
        <taxon>Agaricomycetes</taxon>
        <taxon>Agaricomycetidae</taxon>
        <taxon>Agaricales</taxon>
        <taxon>Marasmiineae</taxon>
        <taxon>Physalacriaceae</taxon>
        <taxon>Cylindrobasidium</taxon>
    </lineage>
</organism>
<evidence type="ECO:0000256" key="1">
    <source>
        <dbReference type="ARBA" id="ARBA00004123"/>
    </source>
</evidence>
<evidence type="ECO:0000256" key="2">
    <source>
        <dbReference type="ARBA" id="ARBA00022723"/>
    </source>
</evidence>
<evidence type="ECO:0000256" key="5">
    <source>
        <dbReference type="ARBA" id="ARBA00023242"/>
    </source>
</evidence>
<evidence type="ECO:0000313" key="7">
    <source>
        <dbReference type="Proteomes" id="UP000054007"/>
    </source>
</evidence>
<keyword evidence="7" id="KW-1185">Reference proteome</keyword>
<reference evidence="6 7" key="1">
    <citation type="journal article" date="2015" name="Fungal Genet. Biol.">
        <title>Evolution of novel wood decay mechanisms in Agaricales revealed by the genome sequences of Fistulina hepatica and Cylindrobasidium torrendii.</title>
        <authorList>
            <person name="Floudas D."/>
            <person name="Held B.W."/>
            <person name="Riley R."/>
            <person name="Nagy L.G."/>
            <person name="Koehler G."/>
            <person name="Ransdell A.S."/>
            <person name="Younus H."/>
            <person name="Chow J."/>
            <person name="Chiniquy J."/>
            <person name="Lipzen A."/>
            <person name="Tritt A."/>
            <person name="Sun H."/>
            <person name="Haridas S."/>
            <person name="LaButti K."/>
            <person name="Ohm R.A."/>
            <person name="Kues U."/>
            <person name="Blanchette R.A."/>
            <person name="Grigoriev I.V."/>
            <person name="Minto R.E."/>
            <person name="Hibbett D.S."/>
        </authorList>
    </citation>
    <scope>NUCLEOTIDE SEQUENCE [LARGE SCALE GENOMIC DNA]</scope>
    <source>
        <strain evidence="6 7">FP15055 ss-10</strain>
    </source>
</reference>
<gene>
    <name evidence="6" type="ORF">CYLTODRAFT_459092</name>
</gene>
<dbReference type="GO" id="GO:0008270">
    <property type="term" value="F:zinc ion binding"/>
    <property type="evidence" value="ECO:0007669"/>
    <property type="project" value="UniProtKB-KW"/>
</dbReference>
<evidence type="ECO:0008006" key="8">
    <source>
        <dbReference type="Google" id="ProtNLM"/>
    </source>
</evidence>
<dbReference type="EMBL" id="KN880797">
    <property type="protein sequence ID" value="KIY62322.1"/>
    <property type="molecule type" value="Genomic_DNA"/>
</dbReference>
<dbReference type="OrthoDB" id="2677917at2759"/>
<keyword evidence="5" id="KW-0539">Nucleus</keyword>
<keyword evidence="4" id="KW-0862">Zinc</keyword>
<dbReference type="PANTHER" id="PTHR46481">
    <property type="entry name" value="ZINC FINGER BED DOMAIN-CONTAINING PROTEIN 4"/>
    <property type="match status" value="1"/>
</dbReference>
<comment type="subcellular location">
    <subcellularLocation>
        <location evidence="1">Nucleus</location>
    </subcellularLocation>
</comment>
<protein>
    <recommendedName>
        <fullName evidence="8">DUF659 domain-containing protein</fullName>
    </recommendedName>
</protein>
<dbReference type="PANTHER" id="PTHR46481:SF10">
    <property type="entry name" value="ZINC FINGER BED DOMAIN-CONTAINING PROTEIN 39"/>
    <property type="match status" value="1"/>
</dbReference>
<accession>A0A0D7AVU9</accession>
<evidence type="ECO:0000313" key="6">
    <source>
        <dbReference type="EMBL" id="KIY62322.1"/>
    </source>
</evidence>
<keyword evidence="3" id="KW-0863">Zinc-finger</keyword>
<keyword evidence="2" id="KW-0479">Metal-binding</keyword>
<sequence length="327" mass="35877">MRSVPPAVKVDDNDKPQYLCYPCARCGDKQCQGLTTKDAGSTDQLLNHASSCYGKDVVEAVVATKDLEKAKAIVKKYGKSKVVKLTLMLKGAKAAVVTYSTIPPGKLNIRGIAPIWHAGCPRAAAHSSLSKTAVFSGLRRRDVLTPHYYMPHRTTVSQDVKTLFGASKDKLAEELKAHCGKLAFSTDCWTSPNHRPSVYMLDFIELARSHTGKNMATVFAAMLTKCGIEDKILSVTCNNVSNNTTMLEVLERILPGFGGTKYQVRCFAYTLNLTAEATLCQFELQKKKDGTLLEIDDLDDNGLAQLAEGLQIEDLEAALRNIEESLW</sequence>